<dbReference type="EMBL" id="JOKM01000071">
    <property type="protein sequence ID" value="KGB23006.1"/>
    <property type="molecule type" value="Genomic_DNA"/>
</dbReference>
<evidence type="ECO:0000313" key="2">
    <source>
        <dbReference type="Proteomes" id="UP000029448"/>
    </source>
</evidence>
<gene>
    <name evidence="1" type="ORF">AtDm6_1875</name>
</gene>
<dbReference type="Proteomes" id="UP000029448">
    <property type="component" value="Unassembled WGS sequence"/>
</dbReference>
<evidence type="ECO:0000313" key="1">
    <source>
        <dbReference type="EMBL" id="KGB23006.1"/>
    </source>
</evidence>
<reference evidence="1 2" key="1">
    <citation type="submission" date="2014-06" db="EMBL/GenBank/DDBJ databases">
        <title>Functional and comparative genomic analyses of the Drosophila gut microbiota identify candidate symbiosis factors.</title>
        <authorList>
            <person name="Newell P.D."/>
            <person name="Chaston J.M."/>
            <person name="Douglas A.E."/>
        </authorList>
    </citation>
    <scope>NUCLEOTIDE SEQUENCE [LARGE SCALE GENOMIC DNA]</scope>
    <source>
        <strain evidence="1 2">DmCS_006</strain>
    </source>
</reference>
<organism evidence="1 2">
    <name type="scientific">Acetobacter tropicalis</name>
    <dbReference type="NCBI Taxonomy" id="104102"/>
    <lineage>
        <taxon>Bacteria</taxon>
        <taxon>Pseudomonadati</taxon>
        <taxon>Pseudomonadota</taxon>
        <taxon>Alphaproteobacteria</taxon>
        <taxon>Acetobacterales</taxon>
        <taxon>Acetobacteraceae</taxon>
        <taxon>Acetobacter</taxon>
    </lineage>
</organism>
<sequence length="52" mass="5668">MLSRRKCGFIECGLYQVMQGGRLFALEALSAVGLLPRALLSVFSRRVPVLSG</sequence>
<keyword evidence="2" id="KW-1185">Reference proteome</keyword>
<dbReference type="AlphaFoldDB" id="A0A094ZKR4"/>
<accession>A0A094ZKR4</accession>
<dbReference type="PATRIC" id="fig|104102.7.peg.1856"/>
<name>A0A094ZKR4_9PROT</name>
<comment type="caution">
    <text evidence="1">The sequence shown here is derived from an EMBL/GenBank/DDBJ whole genome shotgun (WGS) entry which is preliminary data.</text>
</comment>
<protein>
    <submittedName>
        <fullName evidence="1">Uncharacterized protein</fullName>
    </submittedName>
</protein>
<proteinExistence type="predicted"/>